<dbReference type="InterPro" id="IPR038765">
    <property type="entry name" value="Papain-like_cys_pep_sf"/>
</dbReference>
<gene>
    <name evidence="1" type="ORF">LKD47_11105</name>
</gene>
<comment type="caution">
    <text evidence="1">The sequence shown here is derived from an EMBL/GenBank/DDBJ whole genome shotgun (WGS) entry which is preliminary data.</text>
</comment>
<evidence type="ECO:0000313" key="2">
    <source>
        <dbReference type="Proteomes" id="UP001198893"/>
    </source>
</evidence>
<dbReference type="SUPFAM" id="SSF54001">
    <property type="entry name" value="Cysteine proteinases"/>
    <property type="match status" value="1"/>
</dbReference>
<dbReference type="RefSeq" id="WP_022242540.1">
    <property type="nucleotide sequence ID" value="NZ_JAJEQW010000012.1"/>
</dbReference>
<accession>A0AAW4WK77</accession>
<sequence>MEKLYIGLVDTPGLFAWMIRKAIRQDYIHVVLGMDEMLDECYSVGRRFPSIPLLAGFEREEKEKIIRAFPTARYMIFAIDCTKEQKENIRKQLKKCYENRYKYHYCIAGLPFILLQKEFFREKRYTCSSFIARVLEENGLKLFSKHFSLVTPKDFYELEQKEVIYEGELKQLICMEQYRTEIA</sequence>
<dbReference type="AlphaFoldDB" id="A0AAW4WK77"/>
<dbReference type="EMBL" id="JAJEQW010000012">
    <property type="protein sequence ID" value="MCC2242847.1"/>
    <property type="molecule type" value="Genomic_DNA"/>
</dbReference>
<reference evidence="1" key="1">
    <citation type="submission" date="2021-10" db="EMBL/GenBank/DDBJ databases">
        <title>Anaerobic single-cell dispensing facilitates the cultivation of human gut bacteria.</title>
        <authorList>
            <person name="Afrizal A."/>
        </authorList>
    </citation>
    <scope>NUCLEOTIDE SEQUENCE</scope>
    <source>
        <strain evidence="1">CLA-AA-H204</strain>
    </source>
</reference>
<proteinExistence type="predicted"/>
<dbReference type="Gene3D" id="3.90.1720.10">
    <property type="entry name" value="endopeptidase domain like (from Nostoc punctiforme)"/>
    <property type="match status" value="1"/>
</dbReference>
<dbReference type="Proteomes" id="UP001198893">
    <property type="component" value="Unassembled WGS sequence"/>
</dbReference>
<protein>
    <submittedName>
        <fullName evidence="1">Uncharacterized protein</fullName>
    </submittedName>
</protein>
<evidence type="ECO:0000313" key="1">
    <source>
        <dbReference type="EMBL" id="MCC2242847.1"/>
    </source>
</evidence>
<name>A0AAW4WK77_9FIRM</name>
<organism evidence="1 2">
    <name type="scientific">Roseburia amylophila</name>
    <dbReference type="NCBI Taxonomy" id="2981794"/>
    <lineage>
        <taxon>Bacteria</taxon>
        <taxon>Bacillati</taxon>
        <taxon>Bacillota</taxon>
        <taxon>Clostridia</taxon>
        <taxon>Lachnospirales</taxon>
        <taxon>Lachnospiraceae</taxon>
        <taxon>Roseburia</taxon>
    </lineage>
</organism>